<sequence length="50" mass="5768">NVNENAVEEDYDLKDLDSDDSYKKDAIADSLMSSNQLLNINRHFAPYFDN</sequence>
<reference evidence="1" key="1">
    <citation type="submission" date="2021-06" db="EMBL/GenBank/DDBJ databases">
        <authorList>
            <person name="Kallberg Y."/>
            <person name="Tangrot J."/>
            <person name="Rosling A."/>
        </authorList>
    </citation>
    <scope>NUCLEOTIDE SEQUENCE</scope>
    <source>
        <strain evidence="1">UK204</strain>
    </source>
</reference>
<feature type="non-terminal residue" evidence="1">
    <location>
        <position position="50"/>
    </location>
</feature>
<evidence type="ECO:0000313" key="2">
    <source>
        <dbReference type="Proteomes" id="UP000789570"/>
    </source>
</evidence>
<protein>
    <submittedName>
        <fullName evidence="1">6056_t:CDS:1</fullName>
    </submittedName>
</protein>
<proteinExistence type="predicted"/>
<feature type="non-terminal residue" evidence="1">
    <location>
        <position position="1"/>
    </location>
</feature>
<name>A0A9N9HZ02_9GLOM</name>
<evidence type="ECO:0000313" key="1">
    <source>
        <dbReference type="EMBL" id="CAG8713653.1"/>
    </source>
</evidence>
<accession>A0A9N9HZ02</accession>
<organism evidence="1 2">
    <name type="scientific">Funneliformis caledonium</name>
    <dbReference type="NCBI Taxonomy" id="1117310"/>
    <lineage>
        <taxon>Eukaryota</taxon>
        <taxon>Fungi</taxon>
        <taxon>Fungi incertae sedis</taxon>
        <taxon>Mucoromycota</taxon>
        <taxon>Glomeromycotina</taxon>
        <taxon>Glomeromycetes</taxon>
        <taxon>Glomerales</taxon>
        <taxon>Glomeraceae</taxon>
        <taxon>Funneliformis</taxon>
    </lineage>
</organism>
<dbReference type="EMBL" id="CAJVPQ010009229">
    <property type="protein sequence ID" value="CAG8713653.1"/>
    <property type="molecule type" value="Genomic_DNA"/>
</dbReference>
<gene>
    <name evidence="1" type="ORF">FCALED_LOCUS14054</name>
</gene>
<keyword evidence="2" id="KW-1185">Reference proteome</keyword>
<dbReference type="AlphaFoldDB" id="A0A9N9HZ02"/>
<comment type="caution">
    <text evidence="1">The sequence shown here is derived from an EMBL/GenBank/DDBJ whole genome shotgun (WGS) entry which is preliminary data.</text>
</comment>
<dbReference type="Proteomes" id="UP000789570">
    <property type="component" value="Unassembled WGS sequence"/>
</dbReference>